<dbReference type="SUPFAM" id="SSF48498">
    <property type="entry name" value="Tetracyclin repressor-like, C-terminal domain"/>
    <property type="match status" value="1"/>
</dbReference>
<protein>
    <recommendedName>
        <fullName evidence="5">HTH tetR-type domain-containing protein</fullName>
    </recommendedName>
</protein>
<evidence type="ECO:0000313" key="6">
    <source>
        <dbReference type="EMBL" id="ATQ42273.1"/>
    </source>
</evidence>
<proteinExistence type="predicted"/>
<name>A0A2D2AW95_9CAUL</name>
<evidence type="ECO:0000256" key="4">
    <source>
        <dbReference type="PROSITE-ProRule" id="PRU00335"/>
    </source>
</evidence>
<dbReference type="EMBL" id="CP024201">
    <property type="protein sequence ID" value="ATQ42273.1"/>
    <property type="molecule type" value="Genomic_DNA"/>
</dbReference>
<evidence type="ECO:0000313" key="7">
    <source>
        <dbReference type="Proteomes" id="UP000228945"/>
    </source>
</evidence>
<dbReference type="OrthoDB" id="7185252at2"/>
<dbReference type="InterPro" id="IPR036271">
    <property type="entry name" value="Tet_transcr_reg_TetR-rel_C_sf"/>
</dbReference>
<feature type="domain" description="HTH tetR-type" evidence="5">
    <location>
        <begin position="14"/>
        <end position="74"/>
    </location>
</feature>
<evidence type="ECO:0000256" key="3">
    <source>
        <dbReference type="ARBA" id="ARBA00023163"/>
    </source>
</evidence>
<dbReference type="GO" id="GO:0000976">
    <property type="term" value="F:transcription cis-regulatory region binding"/>
    <property type="evidence" value="ECO:0007669"/>
    <property type="project" value="TreeGrafter"/>
</dbReference>
<dbReference type="SUPFAM" id="SSF46689">
    <property type="entry name" value="Homeodomain-like"/>
    <property type="match status" value="1"/>
</dbReference>
<dbReference type="Proteomes" id="UP000228945">
    <property type="component" value="Chromosome"/>
</dbReference>
<reference evidence="6 7" key="1">
    <citation type="submission" date="2017-10" db="EMBL/GenBank/DDBJ databases">
        <title>Genome sequence of Caulobacter mirabilis FWC38.</title>
        <authorList>
            <person name="Fiebig A."/>
            <person name="Crosson S."/>
        </authorList>
    </citation>
    <scope>NUCLEOTIDE SEQUENCE [LARGE SCALE GENOMIC DNA]</scope>
    <source>
        <strain evidence="6 7">FWC 38</strain>
    </source>
</reference>
<dbReference type="KEGG" id="cmb:CSW64_07500"/>
<dbReference type="RefSeq" id="WP_099621530.1">
    <property type="nucleotide sequence ID" value="NZ_CP024201.1"/>
</dbReference>
<dbReference type="GO" id="GO:0003700">
    <property type="term" value="F:DNA-binding transcription factor activity"/>
    <property type="evidence" value="ECO:0007669"/>
    <property type="project" value="TreeGrafter"/>
</dbReference>
<evidence type="ECO:0000256" key="1">
    <source>
        <dbReference type="ARBA" id="ARBA00023015"/>
    </source>
</evidence>
<dbReference type="PANTHER" id="PTHR30055:SF234">
    <property type="entry name" value="HTH-TYPE TRANSCRIPTIONAL REGULATOR BETI"/>
    <property type="match status" value="1"/>
</dbReference>
<accession>A0A2D2AW95</accession>
<dbReference type="InterPro" id="IPR009057">
    <property type="entry name" value="Homeodomain-like_sf"/>
</dbReference>
<dbReference type="PANTHER" id="PTHR30055">
    <property type="entry name" value="HTH-TYPE TRANSCRIPTIONAL REGULATOR RUTR"/>
    <property type="match status" value="1"/>
</dbReference>
<keyword evidence="7" id="KW-1185">Reference proteome</keyword>
<dbReference type="Gene3D" id="1.10.357.10">
    <property type="entry name" value="Tetracycline Repressor, domain 2"/>
    <property type="match status" value="1"/>
</dbReference>
<gene>
    <name evidence="6" type="ORF">CSW64_07500</name>
</gene>
<evidence type="ECO:0000256" key="2">
    <source>
        <dbReference type="ARBA" id="ARBA00023125"/>
    </source>
</evidence>
<keyword evidence="3" id="KW-0804">Transcription</keyword>
<dbReference type="PROSITE" id="PS50977">
    <property type="entry name" value="HTH_TETR_2"/>
    <property type="match status" value="1"/>
</dbReference>
<keyword evidence="2 4" id="KW-0238">DNA-binding</keyword>
<dbReference type="PRINTS" id="PR00455">
    <property type="entry name" value="HTHTETR"/>
</dbReference>
<dbReference type="Pfam" id="PF00440">
    <property type="entry name" value="TetR_N"/>
    <property type="match status" value="1"/>
</dbReference>
<dbReference type="InterPro" id="IPR001647">
    <property type="entry name" value="HTH_TetR"/>
</dbReference>
<keyword evidence="1" id="KW-0805">Transcription regulation</keyword>
<organism evidence="6 7">
    <name type="scientific">Caulobacter mirabilis</name>
    <dbReference type="NCBI Taxonomy" id="69666"/>
    <lineage>
        <taxon>Bacteria</taxon>
        <taxon>Pseudomonadati</taxon>
        <taxon>Pseudomonadota</taxon>
        <taxon>Alphaproteobacteria</taxon>
        <taxon>Caulobacterales</taxon>
        <taxon>Caulobacteraceae</taxon>
        <taxon>Caulobacter</taxon>
    </lineage>
</organism>
<sequence>MDAVVTSRREQAKEDRRRRLMDAAHDLLREVGGETVTVQAIAERAGVSAATAYNLFGTKTAILAGVYDQDLERFEARVAQADCGGGVERIFRAMEIAADLYRRDPGFYRTMMTDGLAGRDGAFAAAIRQPRVRFWRRMVEAAVAEGGLRPETDVEALGAMLVHVVGGGLADWAGGAISVDRLEAESLFGFAALLAGFASDDARASLRVRLEAANRAVSAARS</sequence>
<feature type="DNA-binding region" description="H-T-H motif" evidence="4">
    <location>
        <begin position="37"/>
        <end position="56"/>
    </location>
</feature>
<evidence type="ECO:0000259" key="5">
    <source>
        <dbReference type="PROSITE" id="PS50977"/>
    </source>
</evidence>
<dbReference type="InterPro" id="IPR050109">
    <property type="entry name" value="HTH-type_TetR-like_transc_reg"/>
</dbReference>
<dbReference type="AlphaFoldDB" id="A0A2D2AW95"/>